<dbReference type="Gene3D" id="2.160.20.110">
    <property type="match status" value="1"/>
</dbReference>
<dbReference type="InterPro" id="IPR018247">
    <property type="entry name" value="EF_Hand_1_Ca_BS"/>
</dbReference>
<sequence length="843" mass="94390">MENRKYKKILISLFMTFFIIIGNFSTYEIYAENFQYPKEEGYLGVDVYNSAEIDRQAYQRYSIPDEINNIVIFIRFKGEREFVNKDSISVINDIYNGDDISLKAYLSDLTYGRVKSSTTFYPLNSENNYYSYEAPHSREYYKKKSIKNLQGYENNSERFTRENELLVEATNSISSQVNIPKEKLDYNGDGAIDNVTYVISGLPEGHGDLLWPHKTTLSNTAYINGKRIGEYNILLQGTANTGVMGKYTRLVGVVAHEFLHTFYFPDLYRYNNSSANPVGKWDIMASTARNPQLPLVYTRRIYDGGEEIPEITSDGEYKISPSNSSNKEDTIAYKIKSSLSKDQYFVVEFRKGDDKWDKVLNINNPGLLVYRIDESVSAFNGNKLGHPDHIYVFRPKATSPEAANGDIDEALISPGLGETKIGKVSSGSAFDSDTLYFQNGSNSGIEIYDIKFTDDGNLDFKVKFPEIEGEGSKEKPFIIKTADQFNNIRNNSNVYYKLANNIDMSEIENFLPIEKFDGNLDGQGYTIKNIKINRPTEEAFGIFGYISNKAVVKNINFENVNIVGNRMIGGVAERNDGEIENIKISGRVLANRDYVGGLVNSNGGKIINSISTVDITGGDYIGGITANNYYGTIENSVFGGSLKITEGNKVAGIAARNYETVSIVKNSYWNVEKSKVEVGAVEGDGDLTKGMIGVKLEENVQANVGGKTTFNITLIGNPEDTKLINGEFRSNNKELINTINIVEKNNNRIEYSFVPDKPGNVKLTYGINIEGNTFNIDTNVNIKNNFLKEDINKDGVVDIEDLSLIAVKYNVKSIDNGWDSKYDLNGDGIIDILDLVKISHIIN</sequence>
<dbReference type="PANTHER" id="PTHR41775">
    <property type="entry name" value="SECRETED PROTEIN-RELATED"/>
    <property type="match status" value="1"/>
</dbReference>
<dbReference type="EMBL" id="CP023671">
    <property type="protein sequence ID" value="AYE33879.1"/>
    <property type="molecule type" value="Genomic_DNA"/>
</dbReference>
<keyword evidence="1" id="KW-0175">Coiled coil</keyword>
<dbReference type="Gene3D" id="1.10.1330.10">
    <property type="entry name" value="Dockerin domain"/>
    <property type="match status" value="1"/>
</dbReference>
<dbReference type="AlphaFoldDB" id="A0A9N7JKT6"/>
<dbReference type="EMBL" id="CP099799">
    <property type="protein sequence ID" value="USS00440.1"/>
    <property type="molecule type" value="Genomic_DNA"/>
</dbReference>
<evidence type="ECO:0000313" key="3">
    <source>
        <dbReference type="EMBL" id="AYE33879.1"/>
    </source>
</evidence>
<organism evidence="3 5">
    <name type="scientific">Clostridium septicum</name>
    <dbReference type="NCBI Taxonomy" id="1504"/>
    <lineage>
        <taxon>Bacteria</taxon>
        <taxon>Bacillati</taxon>
        <taxon>Bacillota</taxon>
        <taxon>Clostridia</taxon>
        <taxon>Eubacteriales</taxon>
        <taxon>Clostridiaceae</taxon>
        <taxon>Clostridium</taxon>
    </lineage>
</organism>
<dbReference type="SUPFAM" id="SSF63446">
    <property type="entry name" value="Type I dockerin domain"/>
    <property type="match status" value="1"/>
</dbReference>
<keyword evidence="2" id="KW-0812">Transmembrane</keyword>
<dbReference type="InterPro" id="IPR036439">
    <property type="entry name" value="Dockerin_dom_sf"/>
</dbReference>
<protein>
    <submittedName>
        <fullName evidence="4">Dockerin type I domain-containing protein</fullName>
    </submittedName>
</protein>
<name>A0A9N7JKT6_CLOSE</name>
<keyword evidence="2" id="KW-1133">Transmembrane helix</keyword>
<dbReference type="GeneID" id="303560039"/>
<evidence type="ECO:0000313" key="4">
    <source>
        <dbReference type="EMBL" id="USS00440.1"/>
    </source>
</evidence>
<reference evidence="4" key="2">
    <citation type="submission" date="2022-06" db="EMBL/GenBank/DDBJ databases">
        <authorList>
            <person name="Holder M.E."/>
            <person name="Ajami N.J."/>
            <person name="Petrosino J.F."/>
        </authorList>
    </citation>
    <scope>NUCLEOTIDE SEQUENCE</scope>
    <source>
        <strain evidence="4">RMA 8861</strain>
    </source>
</reference>
<accession>A0A9N7JKT6</accession>
<dbReference type="PANTHER" id="PTHR41775:SF1">
    <property type="entry name" value="PEPTIDASE M6-LIKE DOMAIN-CONTAINING PROTEIN"/>
    <property type="match status" value="1"/>
</dbReference>
<reference evidence="3 5" key="1">
    <citation type="submission" date="2017-09" db="EMBL/GenBank/DDBJ databases">
        <authorList>
            <person name="Thomas P."/>
            <person name="Seyboldt C."/>
        </authorList>
    </citation>
    <scope>NUCLEOTIDE SEQUENCE [LARGE SCALE GENOMIC DNA]</scope>
    <source>
        <strain evidence="3 5">DSM 7534</strain>
    </source>
</reference>
<keyword evidence="6" id="KW-1185">Reference proteome</keyword>
<feature type="transmembrane region" description="Helical" evidence="2">
    <location>
        <begin position="9"/>
        <end position="30"/>
    </location>
</feature>
<dbReference type="PROSITE" id="PS00018">
    <property type="entry name" value="EF_HAND_1"/>
    <property type="match status" value="2"/>
</dbReference>
<evidence type="ECO:0000313" key="6">
    <source>
        <dbReference type="Proteomes" id="UP001055437"/>
    </source>
</evidence>
<keyword evidence="2" id="KW-0472">Membrane</keyword>
<dbReference type="CDD" id="cd14254">
    <property type="entry name" value="Dockerin_II"/>
    <property type="match status" value="1"/>
</dbReference>
<evidence type="ECO:0000313" key="5">
    <source>
        <dbReference type="Proteomes" id="UP000280586"/>
    </source>
</evidence>
<feature type="coiled-coil region" evidence="1">
    <location>
        <begin position="142"/>
        <end position="169"/>
    </location>
</feature>
<evidence type="ECO:0000256" key="1">
    <source>
        <dbReference type="SAM" id="Coils"/>
    </source>
</evidence>
<gene>
    <name evidence="3" type="ORF">CP523_05005</name>
    <name evidence="4" type="ORF">NH397_13250</name>
</gene>
<dbReference type="RefSeq" id="WP_120140594.1">
    <property type="nucleotide sequence ID" value="NZ_CP023671.1"/>
</dbReference>
<dbReference type="KEGG" id="csep:CP523_05005"/>
<dbReference type="GO" id="GO:0000272">
    <property type="term" value="P:polysaccharide catabolic process"/>
    <property type="evidence" value="ECO:0007669"/>
    <property type="project" value="InterPro"/>
</dbReference>
<evidence type="ECO:0000256" key="2">
    <source>
        <dbReference type="SAM" id="Phobius"/>
    </source>
</evidence>
<dbReference type="Proteomes" id="UP000280586">
    <property type="component" value="Chromosome"/>
</dbReference>
<proteinExistence type="predicted"/>
<dbReference type="Proteomes" id="UP001055437">
    <property type="component" value="Chromosome"/>
</dbReference>